<keyword evidence="9 18" id="KW-0862">Zinc</keyword>
<dbReference type="InterPro" id="IPR000571">
    <property type="entry name" value="Znf_CCCH"/>
</dbReference>
<dbReference type="Pfam" id="PF01207">
    <property type="entry name" value="Dus"/>
    <property type="match status" value="1"/>
</dbReference>
<organism evidence="22 23">
    <name type="scientific">Accipiter nisus</name>
    <name type="common">Eurasian sparrowhawk</name>
    <dbReference type="NCBI Taxonomy" id="211598"/>
    <lineage>
        <taxon>Eukaryota</taxon>
        <taxon>Metazoa</taxon>
        <taxon>Chordata</taxon>
        <taxon>Craniata</taxon>
        <taxon>Vertebrata</taxon>
        <taxon>Euteleostomi</taxon>
        <taxon>Archelosauria</taxon>
        <taxon>Archosauria</taxon>
        <taxon>Dinosauria</taxon>
        <taxon>Saurischia</taxon>
        <taxon>Theropoda</taxon>
        <taxon>Coelurosauria</taxon>
        <taxon>Aves</taxon>
        <taxon>Neognathae</taxon>
        <taxon>Neoaves</taxon>
        <taxon>Telluraves</taxon>
        <taxon>Accipitrimorphae</taxon>
        <taxon>Accipitriformes</taxon>
        <taxon>Accipitridae</taxon>
        <taxon>Accipitrinae</taxon>
        <taxon>Accipiter</taxon>
    </lineage>
</organism>
<dbReference type="FunFam" id="3.20.20.70:FF:000067">
    <property type="entry name" value="tRNA-dihydrouridine(47) synthase [NAD(P)(+)]"/>
    <property type="match status" value="1"/>
</dbReference>
<dbReference type="Pfam" id="PF25585">
    <property type="entry name" value="zf-CCCH_DUS3L"/>
    <property type="match status" value="2"/>
</dbReference>
<keyword evidence="10" id="KW-0521">NADP</keyword>
<feature type="region of interest" description="Disordered" evidence="20">
    <location>
        <begin position="229"/>
        <end position="261"/>
    </location>
</feature>
<dbReference type="GO" id="GO:0003723">
    <property type="term" value="F:RNA binding"/>
    <property type="evidence" value="ECO:0007669"/>
    <property type="project" value="TreeGrafter"/>
</dbReference>
<evidence type="ECO:0000313" key="22">
    <source>
        <dbReference type="Ensembl" id="ENSANIP00000010281.1"/>
    </source>
</evidence>
<dbReference type="InterPro" id="IPR013785">
    <property type="entry name" value="Aldolase_TIM"/>
</dbReference>
<dbReference type="FunFam" id="4.10.1000.10:FF:000029">
    <property type="entry name" value="tRNA-dihydrouridine(47) synthase [NAD(P)(+)]"/>
    <property type="match status" value="1"/>
</dbReference>
<comment type="catalytic activity">
    <reaction evidence="16">
        <text>a 5,6-dihydrouridine in mRNA + NADP(+) = a uridine in mRNA + NADPH + H(+)</text>
        <dbReference type="Rhea" id="RHEA:69855"/>
        <dbReference type="Rhea" id="RHEA-COMP:14658"/>
        <dbReference type="Rhea" id="RHEA-COMP:17789"/>
        <dbReference type="ChEBI" id="CHEBI:15378"/>
        <dbReference type="ChEBI" id="CHEBI:57783"/>
        <dbReference type="ChEBI" id="CHEBI:58349"/>
        <dbReference type="ChEBI" id="CHEBI:65315"/>
        <dbReference type="ChEBI" id="CHEBI:74443"/>
    </reaction>
    <physiologicalReaction direction="right-to-left" evidence="16">
        <dbReference type="Rhea" id="RHEA:69857"/>
    </physiologicalReaction>
</comment>
<keyword evidence="2 19" id="KW-0285">Flavoprotein</keyword>
<comment type="catalytic activity">
    <reaction evidence="14">
        <text>5,6-dihydrouridine(47) in tRNA + NAD(+) = uridine(47) in tRNA + NADH + H(+)</text>
        <dbReference type="Rhea" id="RHEA:53364"/>
        <dbReference type="Rhea" id="RHEA-COMP:13539"/>
        <dbReference type="Rhea" id="RHEA-COMP:13540"/>
        <dbReference type="ChEBI" id="CHEBI:15378"/>
        <dbReference type="ChEBI" id="CHEBI:57540"/>
        <dbReference type="ChEBI" id="CHEBI:57945"/>
        <dbReference type="ChEBI" id="CHEBI:65315"/>
        <dbReference type="ChEBI" id="CHEBI:74443"/>
        <dbReference type="EC" id="1.3.1.89"/>
    </reaction>
    <physiologicalReaction direction="right-to-left" evidence="14">
        <dbReference type="Rhea" id="RHEA:53366"/>
    </physiologicalReaction>
</comment>
<keyword evidence="8 18" id="KW-0863">Zinc-finger</keyword>
<dbReference type="InterPro" id="IPR018517">
    <property type="entry name" value="tRNA_hU_synthase_CS"/>
</dbReference>
<dbReference type="GO" id="GO:0102265">
    <property type="term" value="F:tRNA-dihydrouridine47 synthase activity"/>
    <property type="evidence" value="ECO:0007669"/>
    <property type="project" value="UniProtKB-EC"/>
</dbReference>
<keyword evidence="3 19" id="KW-0288">FMN</keyword>
<evidence type="ECO:0000256" key="16">
    <source>
        <dbReference type="ARBA" id="ARBA00049447"/>
    </source>
</evidence>
<dbReference type="Gene3D" id="3.20.20.70">
    <property type="entry name" value="Aldolase class I"/>
    <property type="match status" value="1"/>
</dbReference>
<evidence type="ECO:0000256" key="19">
    <source>
        <dbReference type="RuleBase" id="RU291113"/>
    </source>
</evidence>
<feature type="domain" description="C3H1-type" evidence="21">
    <location>
        <begin position="107"/>
        <end position="137"/>
    </location>
</feature>
<keyword evidence="6 18" id="KW-0479">Metal-binding</keyword>
<dbReference type="SUPFAM" id="SSF51395">
    <property type="entry name" value="FMN-linked oxidoreductases"/>
    <property type="match status" value="1"/>
</dbReference>
<evidence type="ECO:0000256" key="18">
    <source>
        <dbReference type="PROSITE-ProRule" id="PRU00723"/>
    </source>
</evidence>
<dbReference type="GO" id="GO:0008270">
    <property type="term" value="F:zinc ion binding"/>
    <property type="evidence" value="ECO:0007669"/>
    <property type="project" value="UniProtKB-KW"/>
</dbReference>
<evidence type="ECO:0000313" key="23">
    <source>
        <dbReference type="Proteomes" id="UP000694541"/>
    </source>
</evidence>
<comment type="catalytic activity">
    <reaction evidence="17">
        <text>5,6-dihydrouridine(47) in tRNA + NADP(+) = uridine(47) in tRNA + NADPH + H(+)</text>
        <dbReference type="Rhea" id="RHEA:53360"/>
        <dbReference type="Rhea" id="RHEA-COMP:13539"/>
        <dbReference type="Rhea" id="RHEA-COMP:13540"/>
        <dbReference type="ChEBI" id="CHEBI:15378"/>
        <dbReference type="ChEBI" id="CHEBI:57783"/>
        <dbReference type="ChEBI" id="CHEBI:58349"/>
        <dbReference type="ChEBI" id="CHEBI:65315"/>
        <dbReference type="ChEBI" id="CHEBI:74443"/>
        <dbReference type="EC" id="1.3.1.89"/>
    </reaction>
    <physiologicalReaction direction="right-to-left" evidence="17">
        <dbReference type="Rhea" id="RHEA:53362"/>
    </physiologicalReaction>
</comment>
<feature type="zinc finger region" description="C3H1-type" evidence="18">
    <location>
        <begin position="107"/>
        <end position="137"/>
    </location>
</feature>
<dbReference type="Proteomes" id="UP000694541">
    <property type="component" value="Unplaced"/>
</dbReference>
<comment type="similarity">
    <text evidence="19">Belongs to the dus family. Dus3 subfamily.</text>
</comment>
<dbReference type="PROSITE" id="PS50103">
    <property type="entry name" value="ZF_C3H1"/>
    <property type="match status" value="1"/>
</dbReference>
<evidence type="ECO:0000256" key="9">
    <source>
        <dbReference type="ARBA" id="ARBA00022833"/>
    </source>
</evidence>
<proteinExistence type="inferred from homology"/>
<evidence type="ECO:0000256" key="17">
    <source>
        <dbReference type="ARBA" id="ARBA00049513"/>
    </source>
</evidence>
<dbReference type="PROSITE" id="PS01136">
    <property type="entry name" value="UPF0034"/>
    <property type="match status" value="1"/>
</dbReference>
<keyword evidence="12" id="KW-0520">NAD</keyword>
<evidence type="ECO:0000256" key="10">
    <source>
        <dbReference type="ARBA" id="ARBA00022857"/>
    </source>
</evidence>
<keyword evidence="11 19" id="KW-0560">Oxidoreductase</keyword>
<evidence type="ECO:0000256" key="11">
    <source>
        <dbReference type="ARBA" id="ARBA00023002"/>
    </source>
</evidence>
<evidence type="ECO:0000256" key="12">
    <source>
        <dbReference type="ARBA" id="ARBA00023027"/>
    </source>
</evidence>
<dbReference type="PANTHER" id="PTHR45846:SF1">
    <property type="entry name" value="TRNA-DIHYDROURIDINE(47) SYNTHASE [NAD(P)(+)]-LIKE"/>
    <property type="match status" value="1"/>
</dbReference>
<keyword evidence="7" id="KW-0677">Repeat</keyword>
<comment type="function">
    <text evidence="13">Catalyzes the synthesis of dihydrouridine, a modified base, in various RNAs, such as tRNAs, mRNAs and some long non-coding RNAs (lncRNAs). Mainly modifies the uridine in position 47 (U47) in the D-loop of most cytoplasmic tRNAs. Also able to mediate the formation of dihydrouridine in some mRNAs, thereby regulating their translation.</text>
</comment>
<comment type="cofactor">
    <cofactor evidence="1 19">
        <name>FMN</name>
        <dbReference type="ChEBI" id="CHEBI:58210"/>
    </cofactor>
</comment>
<evidence type="ECO:0000256" key="4">
    <source>
        <dbReference type="ARBA" id="ARBA00022664"/>
    </source>
</evidence>
<name>A0A8B9MKR5_9AVES</name>
<keyword evidence="4" id="KW-0507">mRNA processing</keyword>
<dbReference type="GO" id="GO:0050660">
    <property type="term" value="F:flavin adenine dinucleotide binding"/>
    <property type="evidence" value="ECO:0007669"/>
    <property type="project" value="UniProtKB-UniRule"/>
</dbReference>
<dbReference type="PANTHER" id="PTHR45846">
    <property type="entry name" value="TRNA-DIHYDROURIDINE(47) SYNTHASE [NAD(P)(+)]-LIKE"/>
    <property type="match status" value="1"/>
</dbReference>
<dbReference type="EC" id="1.3.1.-" evidence="19"/>
<evidence type="ECO:0000256" key="1">
    <source>
        <dbReference type="ARBA" id="ARBA00001917"/>
    </source>
</evidence>
<dbReference type="InterPro" id="IPR035587">
    <property type="entry name" value="DUS-like_FMN-bd"/>
</dbReference>
<keyword evidence="23" id="KW-1185">Reference proteome</keyword>
<accession>A0A8B9MKR5</accession>
<evidence type="ECO:0000256" key="2">
    <source>
        <dbReference type="ARBA" id="ARBA00022630"/>
    </source>
</evidence>
<reference evidence="22" key="2">
    <citation type="submission" date="2025-09" db="UniProtKB">
        <authorList>
            <consortium name="Ensembl"/>
        </authorList>
    </citation>
    <scope>IDENTIFICATION</scope>
</reference>
<evidence type="ECO:0000256" key="8">
    <source>
        <dbReference type="ARBA" id="ARBA00022771"/>
    </source>
</evidence>
<evidence type="ECO:0000256" key="13">
    <source>
        <dbReference type="ARBA" id="ARBA00045365"/>
    </source>
</evidence>
<reference evidence="22" key="1">
    <citation type="submission" date="2025-08" db="UniProtKB">
        <authorList>
            <consortium name="Ensembl"/>
        </authorList>
    </citation>
    <scope>IDENTIFICATION</scope>
</reference>
<evidence type="ECO:0000256" key="6">
    <source>
        <dbReference type="ARBA" id="ARBA00022723"/>
    </source>
</evidence>
<evidence type="ECO:0000256" key="3">
    <source>
        <dbReference type="ARBA" id="ARBA00022643"/>
    </source>
</evidence>
<keyword evidence="5 19" id="KW-0819">tRNA processing</keyword>
<sequence>RHVVPAPRVIAACGSMAAAVAGVAPVRARFLASKEQFHAYLRAGGQPGSGQEVGSCQSEPPAKRVRLEDLGQDGESQEDAGAEKEPAERKRARGQNKNRPCMKPNHYEQSRLCPSVSQGCAEKCYFGPRCRFLHDIGEYMAAKPADLGHSCVLFETFGKCIYGVTCRFAQAHLGDGYQNIVNTDLVKQWEGKSLVRNNLSKDLQHQLRKRKFSFKKADEYLRTLATTHDSPKCPVLPERGEDPKTDALQSPGLTGGEEASSIKTVGPVTDEDIIKLRSCEKKKLEIQGKLYLAPLTTCGNLPFRRICKRFGADVTCGEMAVCTNLLQGQSSEWALLKRHHTEDIFGVQLEGAFPDTMTKCAELLNQTIEVDFVDINVGCPIDLVYKKGGGCALMTRSNKFEQIVRGMNSVLDVPLTVKIRTGVQEKINVAHKIIPKIREWGASMVTLHGRSREQRYTRGADWDYIAECAKIASPMPLFGNGDILSYEDANRAMQMGVSGIMIARGALIKPWLFTEIKEQRHWDISSSERFDILKDFTNYGLEHWGSDTQGVEKTRKFLLEWLSFLCRYIPVGLLEHLPQKINERPPYYMGRDYLETLMASQNVDDWIKISSQLLFPISWKQRLAKIEHGYSLLWFC</sequence>
<evidence type="ECO:0000259" key="21">
    <source>
        <dbReference type="PROSITE" id="PS50103"/>
    </source>
</evidence>
<comment type="catalytic activity">
    <reaction evidence="15">
        <text>a 5,6-dihydrouridine in mRNA + NAD(+) = a uridine in mRNA + NADH + H(+)</text>
        <dbReference type="Rhea" id="RHEA:69851"/>
        <dbReference type="Rhea" id="RHEA-COMP:14658"/>
        <dbReference type="Rhea" id="RHEA-COMP:17789"/>
        <dbReference type="ChEBI" id="CHEBI:15378"/>
        <dbReference type="ChEBI" id="CHEBI:57540"/>
        <dbReference type="ChEBI" id="CHEBI:57945"/>
        <dbReference type="ChEBI" id="CHEBI:65315"/>
        <dbReference type="ChEBI" id="CHEBI:74443"/>
    </reaction>
    <physiologicalReaction direction="right-to-left" evidence="15">
        <dbReference type="Rhea" id="RHEA:69853"/>
    </physiologicalReaction>
</comment>
<dbReference type="CDD" id="cd02801">
    <property type="entry name" value="DUS_like_FMN"/>
    <property type="match status" value="1"/>
</dbReference>
<evidence type="ECO:0000256" key="20">
    <source>
        <dbReference type="SAM" id="MobiDB-lite"/>
    </source>
</evidence>
<feature type="compositionally biased region" description="Acidic residues" evidence="20">
    <location>
        <begin position="70"/>
        <end position="80"/>
    </location>
</feature>
<dbReference type="AlphaFoldDB" id="A0A8B9MKR5"/>
<evidence type="ECO:0000256" key="5">
    <source>
        <dbReference type="ARBA" id="ARBA00022694"/>
    </source>
</evidence>
<evidence type="ECO:0000256" key="15">
    <source>
        <dbReference type="ARBA" id="ARBA00048342"/>
    </source>
</evidence>
<dbReference type="GO" id="GO:0006397">
    <property type="term" value="P:mRNA processing"/>
    <property type="evidence" value="ECO:0007669"/>
    <property type="project" value="UniProtKB-KW"/>
</dbReference>
<dbReference type="Ensembl" id="ENSANIT00000010639.1">
    <property type="protein sequence ID" value="ENSANIP00000010281.1"/>
    <property type="gene ID" value="ENSANIG00000006904.1"/>
</dbReference>
<protein>
    <recommendedName>
        <fullName evidence="19">tRNA-dihydrouridine(47) synthase [NAD(P)(+)]</fullName>
        <ecNumber evidence="19">1.3.1.-</ecNumber>
    </recommendedName>
    <alternativeName>
        <fullName evidence="19">tRNA-dihydrouridine synthase 3</fullName>
    </alternativeName>
</protein>
<evidence type="ECO:0000256" key="7">
    <source>
        <dbReference type="ARBA" id="ARBA00022737"/>
    </source>
</evidence>
<feature type="region of interest" description="Disordered" evidence="20">
    <location>
        <begin position="70"/>
        <end position="103"/>
    </location>
</feature>
<evidence type="ECO:0000256" key="14">
    <source>
        <dbReference type="ARBA" id="ARBA00048266"/>
    </source>
</evidence>